<dbReference type="HOGENOM" id="CLU_013084_0_1_1"/>
<accession>A0A067PEZ6</accession>
<protein>
    <submittedName>
        <fullName evidence="2">Uncharacterized protein</fullName>
    </submittedName>
</protein>
<feature type="coiled-coil region" evidence="1">
    <location>
        <begin position="132"/>
        <end position="166"/>
    </location>
</feature>
<dbReference type="STRING" id="933084.A0A067PEZ6"/>
<keyword evidence="3" id="KW-1185">Reference proteome</keyword>
<reference evidence="3" key="1">
    <citation type="journal article" date="2014" name="Proc. Natl. Acad. Sci. U.S.A.">
        <title>Extensive sampling of basidiomycete genomes demonstrates inadequacy of the white-rot/brown-rot paradigm for wood decay fungi.</title>
        <authorList>
            <person name="Riley R."/>
            <person name="Salamov A.A."/>
            <person name="Brown D.W."/>
            <person name="Nagy L.G."/>
            <person name="Floudas D."/>
            <person name="Held B.W."/>
            <person name="Levasseur A."/>
            <person name="Lombard V."/>
            <person name="Morin E."/>
            <person name="Otillar R."/>
            <person name="Lindquist E.A."/>
            <person name="Sun H."/>
            <person name="LaButti K.M."/>
            <person name="Schmutz J."/>
            <person name="Jabbour D."/>
            <person name="Luo H."/>
            <person name="Baker S.E."/>
            <person name="Pisabarro A.G."/>
            <person name="Walton J.D."/>
            <person name="Blanchette R.A."/>
            <person name="Henrissat B."/>
            <person name="Martin F."/>
            <person name="Cullen D."/>
            <person name="Hibbett D.S."/>
            <person name="Grigoriev I.V."/>
        </authorList>
    </citation>
    <scope>NUCLEOTIDE SEQUENCE [LARGE SCALE GENOMIC DNA]</scope>
    <source>
        <strain evidence="3">MUCL 33604</strain>
    </source>
</reference>
<dbReference type="AlphaFoldDB" id="A0A067PEZ6"/>
<feature type="non-terminal residue" evidence="2">
    <location>
        <position position="190"/>
    </location>
</feature>
<dbReference type="EMBL" id="KL197826">
    <property type="protein sequence ID" value="KDQ49056.1"/>
    <property type="molecule type" value="Genomic_DNA"/>
</dbReference>
<name>A0A067PEZ6_9AGAM</name>
<evidence type="ECO:0000256" key="1">
    <source>
        <dbReference type="SAM" id="Coils"/>
    </source>
</evidence>
<gene>
    <name evidence="2" type="ORF">JAAARDRAFT_93130</name>
</gene>
<organism evidence="2 3">
    <name type="scientific">Jaapia argillacea MUCL 33604</name>
    <dbReference type="NCBI Taxonomy" id="933084"/>
    <lineage>
        <taxon>Eukaryota</taxon>
        <taxon>Fungi</taxon>
        <taxon>Dikarya</taxon>
        <taxon>Basidiomycota</taxon>
        <taxon>Agaricomycotina</taxon>
        <taxon>Agaricomycetes</taxon>
        <taxon>Agaricomycetidae</taxon>
        <taxon>Jaapiales</taxon>
        <taxon>Jaapiaceae</taxon>
        <taxon>Jaapia</taxon>
    </lineage>
</organism>
<feature type="non-terminal residue" evidence="2">
    <location>
        <position position="1"/>
    </location>
</feature>
<evidence type="ECO:0000313" key="2">
    <source>
        <dbReference type="EMBL" id="KDQ49056.1"/>
    </source>
</evidence>
<dbReference type="InParanoid" id="A0A067PEZ6"/>
<sequence length="190" mass="22810">ENQLSIESRWSPDSLEYKDVEGKLCERAYRKALDELERLVVQRLFELSKLNISGTGYKLRTQISKALQRRSDAIRRALQKYNLHAGRLSPPRPQLSWKEIVEYSFLGEFELLRHSRNDVREQRWAQTAYREATVKYLQLRRAQEEIERLNIEMRRLRTAIHDEREHIKAVLQKLETTDHALAVEVERRWR</sequence>
<dbReference type="OrthoDB" id="2676448at2759"/>
<proteinExistence type="predicted"/>
<dbReference type="Proteomes" id="UP000027265">
    <property type="component" value="Unassembled WGS sequence"/>
</dbReference>
<evidence type="ECO:0000313" key="3">
    <source>
        <dbReference type="Proteomes" id="UP000027265"/>
    </source>
</evidence>
<keyword evidence="1" id="KW-0175">Coiled coil</keyword>